<dbReference type="GeneID" id="107010077"/>
<evidence type="ECO:0000256" key="1">
    <source>
        <dbReference type="PROSITE-ProRule" id="PRU00047"/>
    </source>
</evidence>
<organism evidence="3 4">
    <name type="scientific">Solanum pennellii</name>
    <name type="common">Tomato</name>
    <name type="synonym">Lycopersicon pennellii</name>
    <dbReference type="NCBI Taxonomy" id="28526"/>
    <lineage>
        <taxon>Eukaryota</taxon>
        <taxon>Viridiplantae</taxon>
        <taxon>Streptophyta</taxon>
        <taxon>Embryophyta</taxon>
        <taxon>Tracheophyta</taxon>
        <taxon>Spermatophyta</taxon>
        <taxon>Magnoliopsida</taxon>
        <taxon>eudicotyledons</taxon>
        <taxon>Gunneridae</taxon>
        <taxon>Pentapetalae</taxon>
        <taxon>asterids</taxon>
        <taxon>lamiids</taxon>
        <taxon>Solanales</taxon>
        <taxon>Solanaceae</taxon>
        <taxon>Solanoideae</taxon>
        <taxon>Solaneae</taxon>
        <taxon>Solanum</taxon>
        <taxon>Solanum subgen. Lycopersicon</taxon>
    </lineage>
</organism>
<dbReference type="PROSITE" id="PS50158">
    <property type="entry name" value="ZF_CCHC"/>
    <property type="match status" value="1"/>
</dbReference>
<dbReference type="SMART" id="SM00343">
    <property type="entry name" value="ZnF_C2HC"/>
    <property type="match status" value="1"/>
</dbReference>
<keyword evidence="1" id="KW-0479">Metal-binding</keyword>
<name>A0ABM1G1X8_SOLPN</name>
<feature type="domain" description="CCHC-type" evidence="2">
    <location>
        <begin position="219"/>
        <end position="232"/>
    </location>
</feature>
<dbReference type="PANTHER" id="PTHR46565">
    <property type="entry name" value="COLD SHOCK DOMAIN PROTEIN 2"/>
    <property type="match status" value="1"/>
</dbReference>
<dbReference type="RefSeq" id="XP_015064828.1">
    <property type="nucleotide sequence ID" value="XM_015209342.1"/>
</dbReference>
<keyword evidence="1" id="KW-0862">Zinc</keyword>
<evidence type="ECO:0000313" key="4">
    <source>
        <dbReference type="RefSeq" id="XP_015064828.1"/>
    </source>
</evidence>
<dbReference type="Gene3D" id="4.10.60.10">
    <property type="entry name" value="Zinc finger, CCHC-type"/>
    <property type="match status" value="1"/>
</dbReference>
<dbReference type="InterPro" id="IPR036875">
    <property type="entry name" value="Znf_CCHC_sf"/>
</dbReference>
<protein>
    <submittedName>
        <fullName evidence="4">Cold shock protein 2-like</fullName>
    </submittedName>
</protein>
<sequence length="264" mass="27114">MAEIAVIVATVVVKVIVVDTVVDTVATKVDTLEEAVVFSVLSLVTLLGIVPEVKGLAAEVVDTQMVVVVVVMSLTNGEAVKYEIDSNIDNRSKVVNVIGGGRDSGYSGYGGGQGNSRRYSGGYSGYNGGYVGGSGCFQCVESGTLLGIVPEVKGLAAEVSLTNGEAVKYEIDTNIDNRSKVVNVTGGGRDSGYSGYGGGQGNSLRYSGYKDGYVGGSGCFQCGESGHFARNCIRSERVGGEGGRYSNGGGCGGDGHIMLINDIN</sequence>
<proteinExistence type="predicted"/>
<dbReference type="InterPro" id="IPR001878">
    <property type="entry name" value="Znf_CCHC"/>
</dbReference>
<evidence type="ECO:0000313" key="3">
    <source>
        <dbReference type="Proteomes" id="UP000694930"/>
    </source>
</evidence>
<reference evidence="3" key="1">
    <citation type="journal article" date="2014" name="Nat. Genet.">
        <title>The genome of the stress-tolerant wild tomato species Solanum pennellii.</title>
        <authorList>
            <person name="Bolger A."/>
            <person name="Scossa F."/>
            <person name="Bolger M.E."/>
            <person name="Lanz C."/>
            <person name="Maumus F."/>
            <person name="Tohge T."/>
            <person name="Quesneville H."/>
            <person name="Alseekh S."/>
            <person name="Sorensen I."/>
            <person name="Lichtenstein G."/>
            <person name="Fich E.A."/>
            <person name="Conte M."/>
            <person name="Keller H."/>
            <person name="Schneeberger K."/>
            <person name="Schwacke R."/>
            <person name="Ofner I."/>
            <person name="Vrebalov J."/>
            <person name="Xu Y."/>
            <person name="Osorio S."/>
            <person name="Aflitos S.A."/>
            <person name="Schijlen E."/>
            <person name="Jimenez-Gomez J.M."/>
            <person name="Ryngajllo M."/>
            <person name="Kimura S."/>
            <person name="Kumar R."/>
            <person name="Koenig D."/>
            <person name="Headland L.R."/>
            <person name="Maloof J.N."/>
            <person name="Sinha N."/>
            <person name="van Ham R.C."/>
            <person name="Lankhorst R.K."/>
            <person name="Mao L."/>
            <person name="Vogel A."/>
            <person name="Arsova B."/>
            <person name="Panstruga R."/>
            <person name="Fei Z."/>
            <person name="Rose J.K."/>
            <person name="Zamir D."/>
            <person name="Carrari F."/>
            <person name="Giovannoni J.J."/>
            <person name="Weigel D."/>
            <person name="Usadel B."/>
            <person name="Fernie A.R."/>
        </authorList>
    </citation>
    <scope>NUCLEOTIDE SEQUENCE [LARGE SCALE GENOMIC DNA]</scope>
    <source>
        <strain evidence="3">cv. LA0716</strain>
    </source>
</reference>
<keyword evidence="3" id="KW-1185">Reference proteome</keyword>
<accession>A0ABM1G1X8</accession>
<evidence type="ECO:0000259" key="2">
    <source>
        <dbReference type="PROSITE" id="PS50158"/>
    </source>
</evidence>
<gene>
    <name evidence="4" type="primary">LOC107010077</name>
</gene>
<dbReference type="PANTHER" id="PTHR46565:SF20">
    <property type="entry name" value="COLD SHOCK DOMAIN-CONTAINING PROTEIN 4"/>
    <property type="match status" value="1"/>
</dbReference>
<reference evidence="4" key="2">
    <citation type="submission" date="2025-08" db="UniProtKB">
        <authorList>
            <consortium name="RefSeq"/>
        </authorList>
    </citation>
    <scope>IDENTIFICATION</scope>
</reference>
<keyword evidence="1" id="KW-0863">Zinc-finger</keyword>
<dbReference type="Proteomes" id="UP000694930">
    <property type="component" value="Chromosome 2"/>
</dbReference>
<dbReference type="SUPFAM" id="SSF57756">
    <property type="entry name" value="Retrovirus zinc finger-like domains"/>
    <property type="match status" value="1"/>
</dbReference>
<dbReference type="Pfam" id="PF00098">
    <property type="entry name" value="zf-CCHC"/>
    <property type="match status" value="1"/>
</dbReference>